<feature type="domain" description="Luciferase" evidence="1">
    <location>
        <begin position="143"/>
        <end position="209"/>
    </location>
</feature>
<keyword evidence="3" id="KW-1185">Reference proteome</keyword>
<organism evidence="2 3">
    <name type="scientific">Penicillium arizonense</name>
    <dbReference type="NCBI Taxonomy" id="1835702"/>
    <lineage>
        <taxon>Eukaryota</taxon>
        <taxon>Fungi</taxon>
        <taxon>Dikarya</taxon>
        <taxon>Ascomycota</taxon>
        <taxon>Pezizomycotina</taxon>
        <taxon>Eurotiomycetes</taxon>
        <taxon>Eurotiomycetidae</taxon>
        <taxon>Eurotiales</taxon>
        <taxon>Aspergillaceae</taxon>
        <taxon>Penicillium</taxon>
    </lineage>
</organism>
<evidence type="ECO:0000313" key="2">
    <source>
        <dbReference type="EMBL" id="OGE49962.1"/>
    </source>
</evidence>
<dbReference type="Pfam" id="PF17648">
    <property type="entry name" value="Luciferase"/>
    <property type="match status" value="1"/>
</dbReference>
<dbReference type="EMBL" id="LXJU01000019">
    <property type="protein sequence ID" value="OGE49962.1"/>
    <property type="molecule type" value="Genomic_DNA"/>
</dbReference>
<dbReference type="OrthoDB" id="5358398at2759"/>
<name>A0A1F5L9T2_PENAI</name>
<comment type="caution">
    <text evidence="2">The sequence shown here is derived from an EMBL/GenBank/DDBJ whole genome shotgun (WGS) entry which is preliminary data.</text>
</comment>
<evidence type="ECO:0000313" key="3">
    <source>
        <dbReference type="Proteomes" id="UP000177622"/>
    </source>
</evidence>
<protein>
    <recommendedName>
        <fullName evidence="1">Luciferase domain-containing protein</fullName>
    </recommendedName>
</protein>
<accession>A0A1F5L9T2</accession>
<dbReference type="AlphaFoldDB" id="A0A1F5L9T2"/>
<proteinExistence type="predicted"/>
<dbReference type="InterPro" id="IPR040841">
    <property type="entry name" value="Luciferase_dom"/>
</dbReference>
<dbReference type="Proteomes" id="UP000177622">
    <property type="component" value="Unassembled WGS sequence"/>
</dbReference>
<sequence>MTTVMWAVYDYRDWLYYGTGGTPSTISGWLKMNKLRVLQTFNYLCGDDLRDPSTLPRTGPQYLRSLTVRPGGHPSLRPSASFQSPLSRGLENHKVLFGLMKQLHSQYPDTLRLSLSNAEGSTADAIYARPESPACNPEAQKVGYEIAHVHPEDNSLHMLLSPADARAVVEAGWGRRFADPSSVPPGWIMVYAPRDLEEVNLVKRMVEAAVRWTTGADI</sequence>
<reference evidence="2 3" key="1">
    <citation type="journal article" date="2016" name="Sci. Rep.">
        <title>Penicillium arizonense, a new, genome sequenced fungal species, reveals a high chemical diversity in secreted metabolites.</title>
        <authorList>
            <person name="Grijseels S."/>
            <person name="Nielsen J.C."/>
            <person name="Randelovic M."/>
            <person name="Nielsen J."/>
            <person name="Nielsen K.F."/>
            <person name="Workman M."/>
            <person name="Frisvad J.C."/>
        </authorList>
    </citation>
    <scope>NUCLEOTIDE SEQUENCE [LARGE SCALE GENOMIC DNA]</scope>
    <source>
        <strain evidence="2 3">CBS 141311</strain>
    </source>
</reference>
<evidence type="ECO:0000259" key="1">
    <source>
        <dbReference type="Pfam" id="PF17648"/>
    </source>
</evidence>
<dbReference type="RefSeq" id="XP_022485413.1">
    <property type="nucleotide sequence ID" value="XM_022634772.1"/>
</dbReference>
<dbReference type="STRING" id="1835702.A0A1F5L9T2"/>
<gene>
    <name evidence="2" type="ORF">PENARI_c019G04713</name>
</gene>
<dbReference type="GeneID" id="34579506"/>
<dbReference type="PANTHER" id="PTHR38695:SF1">
    <property type="entry name" value="AMINO ACID PERMEASE_ SLC12A DOMAIN-CONTAINING PROTEIN"/>
    <property type="match status" value="1"/>
</dbReference>
<dbReference type="InterPro" id="IPR048273">
    <property type="entry name" value="Luciferase"/>
</dbReference>
<dbReference type="PANTHER" id="PTHR38695">
    <property type="entry name" value="AMINO ACID PERMEASE_ SLC12A DOMAIN-CONTAINING PROTEIN"/>
    <property type="match status" value="1"/>
</dbReference>